<reference evidence="6" key="1">
    <citation type="journal article" date="2015" name="Nature">
        <title>Complex archaea that bridge the gap between prokaryotes and eukaryotes.</title>
        <authorList>
            <person name="Spang A."/>
            <person name="Saw J.H."/>
            <person name="Jorgensen S.L."/>
            <person name="Zaremba-Niedzwiedzka K."/>
            <person name="Martijn J."/>
            <person name="Lind A.E."/>
            <person name="van Eijk R."/>
            <person name="Schleper C."/>
            <person name="Guy L."/>
            <person name="Ettema T.J."/>
        </authorList>
    </citation>
    <scope>NUCLEOTIDE SEQUENCE</scope>
</reference>
<evidence type="ECO:0000256" key="2">
    <source>
        <dbReference type="ARBA" id="ARBA00022729"/>
    </source>
</evidence>
<dbReference type="InterPro" id="IPR038591">
    <property type="entry name" value="NolW-like_sf"/>
</dbReference>
<evidence type="ECO:0000256" key="4">
    <source>
        <dbReference type="SAM" id="MobiDB-lite"/>
    </source>
</evidence>
<sequence>VLSQVVRTTGGARGRRAGPAGDAPPTISADAAANALIVAGKKADVDMLMTMAKQLDQAAVDKTTDVHIITLKNADAVEVSAMVTRLQQNAYQAARRSGKSIELVAISPDERTNAVVVAASEEAYAKILKLVNQIDEMSPARANLKLIQLKNADPNDVLEAIQKIYGSGANPRVGRGGGGGRAGRPRAGSGGRSARPGAPEATVLTGQRALLVNASDEDWDTIQKIVKALDDAAEGAKPQVLVFPLAQAPNTQVAQALNNMYRAAARPGRPEDRVTVTALAGTNAVVVTATKEKMEEVSALIKQLDDVVIAPKMEFRLFALANASASKILPVLQTLIRPLQQARPTQPINLTVDQRANAIIVSSQAPVMDEIAKLIKTLDAVPPFKAADIMVVPLKNADAPSLAEVLTDMLTPGTSQIQTPEARALQEQVRLLRLMQGKEGLAPLDLTKPIKITSDPPQRGLPGSNSLIVSSTPENLSAIGEIVKLLDTLPIA</sequence>
<dbReference type="PANTHER" id="PTHR30332">
    <property type="entry name" value="PROBABLE GENERAL SECRETION PATHWAY PROTEIN D"/>
    <property type="match status" value="1"/>
</dbReference>
<comment type="caution">
    <text evidence="6">The sequence shown here is derived from an EMBL/GenBank/DDBJ whole genome shotgun (WGS) entry which is preliminary data.</text>
</comment>
<gene>
    <name evidence="6" type="ORF">LCGC14_2518960</name>
</gene>
<feature type="region of interest" description="Disordered" evidence="4">
    <location>
        <begin position="1"/>
        <end position="25"/>
    </location>
</feature>
<feature type="domain" description="NolW-like" evidence="5">
    <location>
        <begin position="145"/>
        <end position="233"/>
    </location>
</feature>
<feature type="domain" description="NolW-like" evidence="5">
    <location>
        <begin position="66"/>
        <end position="136"/>
    </location>
</feature>
<evidence type="ECO:0000256" key="3">
    <source>
        <dbReference type="ARBA" id="ARBA00023136"/>
    </source>
</evidence>
<feature type="non-terminal residue" evidence="6">
    <location>
        <position position="1"/>
    </location>
</feature>
<feature type="domain" description="NolW-like" evidence="5">
    <location>
        <begin position="391"/>
        <end position="488"/>
    </location>
</feature>
<keyword evidence="2" id="KW-0732">Signal</keyword>
<dbReference type="PANTHER" id="PTHR30332:SF24">
    <property type="entry name" value="SECRETIN GSPD-RELATED"/>
    <property type="match status" value="1"/>
</dbReference>
<evidence type="ECO:0000259" key="5">
    <source>
        <dbReference type="Pfam" id="PF03958"/>
    </source>
</evidence>
<feature type="domain" description="NolW-like" evidence="5">
    <location>
        <begin position="241"/>
        <end position="305"/>
    </location>
</feature>
<evidence type="ECO:0000313" key="6">
    <source>
        <dbReference type="EMBL" id="KKL14118.1"/>
    </source>
</evidence>
<proteinExistence type="predicted"/>
<dbReference type="Gene3D" id="3.30.1370.120">
    <property type="match status" value="6"/>
</dbReference>
<organism evidence="6">
    <name type="scientific">marine sediment metagenome</name>
    <dbReference type="NCBI Taxonomy" id="412755"/>
    <lineage>
        <taxon>unclassified sequences</taxon>
        <taxon>metagenomes</taxon>
        <taxon>ecological metagenomes</taxon>
    </lineage>
</organism>
<feature type="domain" description="NolW-like" evidence="5">
    <location>
        <begin position="316"/>
        <end position="379"/>
    </location>
</feature>
<dbReference type="InterPro" id="IPR005644">
    <property type="entry name" value="NolW-like"/>
</dbReference>
<dbReference type="Pfam" id="PF03958">
    <property type="entry name" value="Secretin_N"/>
    <property type="match status" value="5"/>
</dbReference>
<name>A0A0F9DQ97_9ZZZZ</name>
<evidence type="ECO:0000256" key="1">
    <source>
        <dbReference type="ARBA" id="ARBA00004370"/>
    </source>
</evidence>
<feature type="region of interest" description="Disordered" evidence="4">
    <location>
        <begin position="169"/>
        <end position="199"/>
    </location>
</feature>
<feature type="non-terminal residue" evidence="6">
    <location>
        <position position="492"/>
    </location>
</feature>
<accession>A0A0F9DQ97</accession>
<dbReference type="GO" id="GO:0015627">
    <property type="term" value="C:type II protein secretion system complex"/>
    <property type="evidence" value="ECO:0007669"/>
    <property type="project" value="TreeGrafter"/>
</dbReference>
<dbReference type="GO" id="GO:0016020">
    <property type="term" value="C:membrane"/>
    <property type="evidence" value="ECO:0007669"/>
    <property type="project" value="UniProtKB-SubCell"/>
</dbReference>
<dbReference type="InterPro" id="IPR050810">
    <property type="entry name" value="Bact_Secretion_Sys_Channel"/>
</dbReference>
<dbReference type="EMBL" id="LAZR01040590">
    <property type="protein sequence ID" value="KKL14118.1"/>
    <property type="molecule type" value="Genomic_DNA"/>
</dbReference>
<dbReference type="GO" id="GO:0009306">
    <property type="term" value="P:protein secretion"/>
    <property type="evidence" value="ECO:0007669"/>
    <property type="project" value="TreeGrafter"/>
</dbReference>
<protein>
    <recommendedName>
        <fullName evidence="5">NolW-like domain-containing protein</fullName>
    </recommendedName>
</protein>
<dbReference type="AlphaFoldDB" id="A0A0F9DQ97"/>
<keyword evidence="3" id="KW-0472">Membrane</keyword>
<comment type="subcellular location">
    <subcellularLocation>
        <location evidence="1">Membrane</location>
    </subcellularLocation>
</comment>